<comment type="caution">
    <text evidence="1">The sequence shown here is derived from an EMBL/GenBank/DDBJ whole genome shotgun (WGS) entry which is preliminary data.</text>
</comment>
<reference evidence="1" key="1">
    <citation type="submission" date="2021-06" db="EMBL/GenBank/DDBJ databases">
        <authorList>
            <person name="Kallberg Y."/>
            <person name="Tangrot J."/>
            <person name="Rosling A."/>
        </authorList>
    </citation>
    <scope>NUCLEOTIDE SEQUENCE</scope>
    <source>
        <strain evidence="1">MA461A</strain>
    </source>
</reference>
<evidence type="ECO:0000313" key="1">
    <source>
        <dbReference type="EMBL" id="CAG8797242.1"/>
    </source>
</evidence>
<gene>
    <name evidence="1" type="ORF">RPERSI_LOCUS20310</name>
</gene>
<name>A0ACA9RKN1_9GLOM</name>
<feature type="non-terminal residue" evidence="1">
    <location>
        <position position="1"/>
    </location>
</feature>
<dbReference type="Proteomes" id="UP000789920">
    <property type="component" value="Unassembled WGS sequence"/>
</dbReference>
<proteinExistence type="predicted"/>
<protein>
    <submittedName>
        <fullName evidence="1">7858_t:CDS:1</fullName>
    </submittedName>
</protein>
<sequence length="118" mass="13607">WTRVGPFYPMGDHYQQGKSREEWSQGPNKRFDIFGIHPNEISNLEILFGENSYGLADKCRKCSKGDRTKLGKDEAPNFSNTGPELLNLFEIHSHEVLCTFIIKRWKSIFFDTPVAKKA</sequence>
<organism evidence="1 2">
    <name type="scientific">Racocetra persica</name>
    <dbReference type="NCBI Taxonomy" id="160502"/>
    <lineage>
        <taxon>Eukaryota</taxon>
        <taxon>Fungi</taxon>
        <taxon>Fungi incertae sedis</taxon>
        <taxon>Mucoromycota</taxon>
        <taxon>Glomeromycotina</taxon>
        <taxon>Glomeromycetes</taxon>
        <taxon>Diversisporales</taxon>
        <taxon>Gigasporaceae</taxon>
        <taxon>Racocetra</taxon>
    </lineage>
</organism>
<keyword evidence="2" id="KW-1185">Reference proteome</keyword>
<accession>A0ACA9RKN1</accession>
<evidence type="ECO:0000313" key="2">
    <source>
        <dbReference type="Proteomes" id="UP000789920"/>
    </source>
</evidence>
<feature type="non-terminal residue" evidence="1">
    <location>
        <position position="118"/>
    </location>
</feature>
<dbReference type="EMBL" id="CAJVQC010057115">
    <property type="protein sequence ID" value="CAG8797242.1"/>
    <property type="molecule type" value="Genomic_DNA"/>
</dbReference>